<dbReference type="SUPFAM" id="SSF51126">
    <property type="entry name" value="Pectin lyase-like"/>
    <property type="match status" value="1"/>
</dbReference>
<reference evidence="6 7" key="1">
    <citation type="submission" date="2019-10" db="EMBL/GenBank/DDBJ databases">
        <authorList>
            <person name="Dong K."/>
        </authorList>
    </citation>
    <scope>NUCLEOTIDE SEQUENCE [LARGE SCALE GENOMIC DNA]</scope>
    <source>
        <strain evidence="7">dk4302</strain>
    </source>
</reference>
<name>A0A5Q0QIQ8_9SPHI</name>
<organism evidence="6 7">
    <name type="scientific">Sphingobacterium zhuxiongii</name>
    <dbReference type="NCBI Taxonomy" id="2662364"/>
    <lineage>
        <taxon>Bacteria</taxon>
        <taxon>Pseudomonadati</taxon>
        <taxon>Bacteroidota</taxon>
        <taxon>Sphingobacteriia</taxon>
        <taxon>Sphingobacteriales</taxon>
        <taxon>Sphingobacteriaceae</taxon>
        <taxon>Sphingobacterium</taxon>
    </lineage>
</organism>
<dbReference type="PANTHER" id="PTHR31339">
    <property type="entry name" value="PECTIN LYASE-RELATED"/>
    <property type="match status" value="1"/>
</dbReference>
<dbReference type="InterPro" id="IPR000743">
    <property type="entry name" value="Glyco_hydro_28"/>
</dbReference>
<protein>
    <recommendedName>
        <fullName evidence="8">Pectate lyase superfamily protein domain-containing protein</fullName>
    </recommendedName>
</protein>
<gene>
    <name evidence="6" type="ORF">GFH32_14730</name>
</gene>
<feature type="chain" id="PRO_5025028880" description="Pectate lyase superfamily protein domain-containing protein" evidence="5">
    <location>
        <begin position="24"/>
        <end position="248"/>
    </location>
</feature>
<evidence type="ECO:0000256" key="1">
    <source>
        <dbReference type="ARBA" id="ARBA00008834"/>
    </source>
</evidence>
<evidence type="ECO:0000256" key="4">
    <source>
        <dbReference type="RuleBase" id="RU361169"/>
    </source>
</evidence>
<evidence type="ECO:0000256" key="3">
    <source>
        <dbReference type="ARBA" id="ARBA00023295"/>
    </source>
</evidence>
<dbReference type="AlphaFoldDB" id="A0A5Q0QIQ8"/>
<keyword evidence="3 4" id="KW-0326">Glycosidase</keyword>
<keyword evidence="7" id="KW-1185">Reference proteome</keyword>
<evidence type="ECO:0000256" key="2">
    <source>
        <dbReference type="ARBA" id="ARBA00022801"/>
    </source>
</evidence>
<dbReference type="InterPro" id="IPR012334">
    <property type="entry name" value="Pectin_lyas_fold"/>
</dbReference>
<dbReference type="GO" id="GO:0004650">
    <property type="term" value="F:polygalacturonase activity"/>
    <property type="evidence" value="ECO:0007669"/>
    <property type="project" value="InterPro"/>
</dbReference>
<dbReference type="InterPro" id="IPR051801">
    <property type="entry name" value="GH28_Enzymes"/>
</dbReference>
<dbReference type="Proteomes" id="UP000326921">
    <property type="component" value="Chromosome"/>
</dbReference>
<comment type="similarity">
    <text evidence="1 4">Belongs to the glycosyl hydrolase 28 family.</text>
</comment>
<dbReference type="PANTHER" id="PTHR31339:SF9">
    <property type="entry name" value="PLASMIN AND FIBRONECTIN-BINDING PROTEIN A"/>
    <property type="match status" value="1"/>
</dbReference>
<dbReference type="Pfam" id="PF00295">
    <property type="entry name" value="Glyco_hydro_28"/>
    <property type="match status" value="1"/>
</dbReference>
<keyword evidence="2 4" id="KW-0378">Hydrolase</keyword>
<evidence type="ECO:0000313" key="7">
    <source>
        <dbReference type="Proteomes" id="UP000326921"/>
    </source>
</evidence>
<feature type="signal peptide" evidence="5">
    <location>
        <begin position="1"/>
        <end position="23"/>
    </location>
</feature>
<dbReference type="GO" id="GO:0005975">
    <property type="term" value="P:carbohydrate metabolic process"/>
    <property type="evidence" value="ECO:0007669"/>
    <property type="project" value="InterPro"/>
</dbReference>
<evidence type="ECO:0000313" key="6">
    <source>
        <dbReference type="EMBL" id="QGA27490.1"/>
    </source>
</evidence>
<evidence type="ECO:0008006" key="8">
    <source>
        <dbReference type="Google" id="ProtNLM"/>
    </source>
</evidence>
<evidence type="ECO:0000256" key="5">
    <source>
        <dbReference type="SAM" id="SignalP"/>
    </source>
</evidence>
<sequence>MNLMKRILYIILFLSITIGQAKAVDYNASAFGCVSDGQTNNTRSIQAAIDLISSKGGGTLNFYVGRYLTGGLELKSNVTINLHEGAILVANPTYYDFIEKNGKRYFIYADQQSNVKIIGKGVVLGQSAAVKAKIEGQLSKGLINYTIETARPTLIGLNNCQNVEIDGVMLEDAAGDIAHLDNCSNVSFKNQIIRSKGYANSRGIVLNGSKEVSLANLYVDTTGKALVKDKTSQTKEVIKSVTPDGKTI</sequence>
<accession>A0A5Q0QIQ8</accession>
<dbReference type="KEGG" id="sphe:GFH32_14730"/>
<dbReference type="Gene3D" id="2.160.20.10">
    <property type="entry name" value="Single-stranded right-handed beta-helix, Pectin lyase-like"/>
    <property type="match status" value="1"/>
</dbReference>
<dbReference type="InterPro" id="IPR011050">
    <property type="entry name" value="Pectin_lyase_fold/virulence"/>
</dbReference>
<dbReference type="EMBL" id="CP045652">
    <property type="protein sequence ID" value="QGA27490.1"/>
    <property type="molecule type" value="Genomic_DNA"/>
</dbReference>
<keyword evidence="5" id="KW-0732">Signal</keyword>
<proteinExistence type="inferred from homology"/>